<dbReference type="PANTHER" id="PTHR47074:SF48">
    <property type="entry name" value="POLYNUCLEOTIDYL TRANSFERASE, RIBONUCLEASE H-LIKE SUPERFAMILY PROTEIN"/>
    <property type="match status" value="1"/>
</dbReference>
<dbReference type="InterPro" id="IPR002156">
    <property type="entry name" value="RNaseH_domain"/>
</dbReference>
<gene>
    <name evidence="2" type="ORF">CFP56_034081</name>
</gene>
<accession>A0AAW0JD46</accession>
<dbReference type="CDD" id="cd06222">
    <property type="entry name" value="RNase_H_like"/>
    <property type="match status" value="1"/>
</dbReference>
<evidence type="ECO:0000313" key="2">
    <source>
        <dbReference type="EMBL" id="KAK7824675.1"/>
    </source>
</evidence>
<organism evidence="2 3">
    <name type="scientific">Quercus suber</name>
    <name type="common">Cork oak</name>
    <dbReference type="NCBI Taxonomy" id="58331"/>
    <lineage>
        <taxon>Eukaryota</taxon>
        <taxon>Viridiplantae</taxon>
        <taxon>Streptophyta</taxon>
        <taxon>Embryophyta</taxon>
        <taxon>Tracheophyta</taxon>
        <taxon>Spermatophyta</taxon>
        <taxon>Magnoliopsida</taxon>
        <taxon>eudicotyledons</taxon>
        <taxon>Gunneridae</taxon>
        <taxon>Pentapetalae</taxon>
        <taxon>rosids</taxon>
        <taxon>fabids</taxon>
        <taxon>Fagales</taxon>
        <taxon>Fagaceae</taxon>
        <taxon>Quercus</taxon>
    </lineage>
</organism>
<protein>
    <recommendedName>
        <fullName evidence="1">RNase H type-1 domain-containing protein</fullName>
    </recommendedName>
</protein>
<dbReference type="AlphaFoldDB" id="A0AAW0JD46"/>
<dbReference type="Pfam" id="PF13456">
    <property type="entry name" value="RVT_3"/>
    <property type="match status" value="1"/>
</dbReference>
<dbReference type="GO" id="GO:0003676">
    <property type="term" value="F:nucleic acid binding"/>
    <property type="evidence" value="ECO:0007669"/>
    <property type="project" value="InterPro"/>
</dbReference>
<dbReference type="PANTHER" id="PTHR47074">
    <property type="entry name" value="BNAC02G40300D PROTEIN"/>
    <property type="match status" value="1"/>
</dbReference>
<dbReference type="InterPro" id="IPR044730">
    <property type="entry name" value="RNase_H-like_dom_plant"/>
</dbReference>
<sequence>MAAFTQIIPLPTSVEMVEVLVARSALGLALELSLNQVQLEGDSEIIFNALSKGGMDSPSYGHIIKDINHFSSAFQCLTFSHTRRIGNKVWMEEIPLEFESVYFADIP</sequence>
<reference evidence="2 3" key="1">
    <citation type="journal article" date="2018" name="Sci. Data">
        <title>The draft genome sequence of cork oak.</title>
        <authorList>
            <person name="Ramos A.M."/>
            <person name="Usie A."/>
            <person name="Barbosa P."/>
            <person name="Barros P.M."/>
            <person name="Capote T."/>
            <person name="Chaves I."/>
            <person name="Simoes F."/>
            <person name="Abreu I."/>
            <person name="Carrasquinho I."/>
            <person name="Faro C."/>
            <person name="Guimaraes J.B."/>
            <person name="Mendonca D."/>
            <person name="Nobrega F."/>
            <person name="Rodrigues L."/>
            <person name="Saibo N.J.M."/>
            <person name="Varela M.C."/>
            <person name="Egas C."/>
            <person name="Matos J."/>
            <person name="Miguel C.M."/>
            <person name="Oliveira M.M."/>
            <person name="Ricardo C.P."/>
            <person name="Goncalves S."/>
        </authorList>
    </citation>
    <scope>NUCLEOTIDE SEQUENCE [LARGE SCALE GENOMIC DNA]</scope>
    <source>
        <strain evidence="3">cv. HL8</strain>
    </source>
</reference>
<keyword evidence="3" id="KW-1185">Reference proteome</keyword>
<name>A0AAW0JD46_QUESU</name>
<proteinExistence type="predicted"/>
<dbReference type="InterPro" id="IPR052929">
    <property type="entry name" value="RNase_H-like_EbsB-rel"/>
</dbReference>
<feature type="domain" description="RNase H type-1" evidence="1">
    <location>
        <begin position="12"/>
        <end position="89"/>
    </location>
</feature>
<dbReference type="EMBL" id="PKMF04000595">
    <property type="protein sequence ID" value="KAK7824675.1"/>
    <property type="molecule type" value="Genomic_DNA"/>
</dbReference>
<dbReference type="Proteomes" id="UP000237347">
    <property type="component" value="Unassembled WGS sequence"/>
</dbReference>
<dbReference type="InterPro" id="IPR036397">
    <property type="entry name" value="RNaseH_sf"/>
</dbReference>
<dbReference type="Gene3D" id="3.30.420.10">
    <property type="entry name" value="Ribonuclease H-like superfamily/Ribonuclease H"/>
    <property type="match status" value="1"/>
</dbReference>
<evidence type="ECO:0000259" key="1">
    <source>
        <dbReference type="Pfam" id="PF13456"/>
    </source>
</evidence>
<evidence type="ECO:0000313" key="3">
    <source>
        <dbReference type="Proteomes" id="UP000237347"/>
    </source>
</evidence>
<comment type="caution">
    <text evidence="2">The sequence shown here is derived from an EMBL/GenBank/DDBJ whole genome shotgun (WGS) entry which is preliminary data.</text>
</comment>
<dbReference type="GO" id="GO:0004523">
    <property type="term" value="F:RNA-DNA hybrid ribonuclease activity"/>
    <property type="evidence" value="ECO:0007669"/>
    <property type="project" value="InterPro"/>
</dbReference>